<dbReference type="NCBIfam" id="TIGR01063">
    <property type="entry name" value="gyrA"/>
    <property type="match status" value="1"/>
</dbReference>
<dbReference type="FunFam" id="1.10.268.10:FF:000001">
    <property type="entry name" value="DNA gyrase subunit A"/>
    <property type="match status" value="1"/>
</dbReference>
<dbReference type="NCBIfam" id="NF004043">
    <property type="entry name" value="PRK05560.1"/>
    <property type="match status" value="1"/>
</dbReference>
<dbReference type="SUPFAM" id="SSF56719">
    <property type="entry name" value="Type II DNA topoisomerase"/>
    <property type="match status" value="1"/>
</dbReference>
<keyword evidence="11" id="KW-1185">Reference proteome</keyword>
<dbReference type="InterPro" id="IPR013757">
    <property type="entry name" value="Topo_IIA_A_a_sf"/>
</dbReference>
<evidence type="ECO:0000256" key="5">
    <source>
        <dbReference type="ARBA" id="ARBA00023125"/>
    </source>
</evidence>
<dbReference type="FunFam" id="3.30.1360.40:FF:000002">
    <property type="entry name" value="DNA gyrase subunit A"/>
    <property type="match status" value="1"/>
</dbReference>
<dbReference type="InterPro" id="IPR002205">
    <property type="entry name" value="Topo_IIA_dom_A"/>
</dbReference>
<comment type="catalytic activity">
    <reaction evidence="1 7">
        <text>ATP-dependent breakage, passage and rejoining of double-stranded DNA.</text>
        <dbReference type="EC" id="5.6.2.2"/>
    </reaction>
</comment>
<dbReference type="Gene3D" id="2.120.10.90">
    <property type="entry name" value="DNA gyrase/topoisomerase IV, subunit A, C-terminal"/>
    <property type="match status" value="1"/>
</dbReference>
<evidence type="ECO:0000256" key="8">
    <source>
        <dbReference type="SAM" id="Coils"/>
    </source>
</evidence>
<dbReference type="GO" id="GO:0003677">
    <property type="term" value="F:DNA binding"/>
    <property type="evidence" value="ECO:0007669"/>
    <property type="project" value="UniProtKB-UniRule"/>
</dbReference>
<dbReference type="InterPro" id="IPR050220">
    <property type="entry name" value="Type_II_DNA_Topoisomerases"/>
</dbReference>
<evidence type="ECO:0000256" key="7">
    <source>
        <dbReference type="PROSITE-ProRule" id="PRU01384"/>
    </source>
</evidence>
<evidence type="ECO:0000313" key="10">
    <source>
        <dbReference type="EMBL" id="KAL1503102.1"/>
    </source>
</evidence>
<dbReference type="GO" id="GO:0003918">
    <property type="term" value="F:DNA topoisomerase type II (double strand cut, ATP-hydrolyzing) activity"/>
    <property type="evidence" value="ECO:0007669"/>
    <property type="project" value="UniProtKB-EC"/>
</dbReference>
<dbReference type="Gene3D" id="3.90.199.10">
    <property type="entry name" value="Topoisomerase II, domain 5"/>
    <property type="match status" value="1"/>
</dbReference>
<dbReference type="InterPro" id="IPR013760">
    <property type="entry name" value="Topo_IIA-like_dom_sf"/>
</dbReference>
<dbReference type="InterPro" id="IPR013758">
    <property type="entry name" value="Topo_IIA_A/C_ab"/>
</dbReference>
<keyword evidence="4 7" id="KW-0799">Topoisomerase</keyword>
<evidence type="ECO:0000256" key="2">
    <source>
        <dbReference type="ARBA" id="ARBA00008263"/>
    </source>
</evidence>
<dbReference type="Proteomes" id="UP001515480">
    <property type="component" value="Unassembled WGS sequence"/>
</dbReference>
<dbReference type="EC" id="5.6.2.2" evidence="3"/>
<evidence type="ECO:0000256" key="1">
    <source>
        <dbReference type="ARBA" id="ARBA00000185"/>
    </source>
</evidence>
<dbReference type="GO" id="GO:0006265">
    <property type="term" value="P:DNA topological change"/>
    <property type="evidence" value="ECO:0007669"/>
    <property type="project" value="UniProtKB-UniRule"/>
</dbReference>
<feature type="domain" description="Topo IIA-type catalytic" evidence="9">
    <location>
        <begin position="63"/>
        <end position="536"/>
    </location>
</feature>
<comment type="similarity">
    <text evidence="2">Belongs to the type II topoisomerase GyrA/ParC subunit family.</text>
</comment>
<organism evidence="10 11">
    <name type="scientific">Prymnesium parvum</name>
    <name type="common">Toxic golden alga</name>
    <dbReference type="NCBI Taxonomy" id="97485"/>
    <lineage>
        <taxon>Eukaryota</taxon>
        <taxon>Haptista</taxon>
        <taxon>Haptophyta</taxon>
        <taxon>Prymnesiophyceae</taxon>
        <taxon>Prymnesiales</taxon>
        <taxon>Prymnesiaceae</taxon>
        <taxon>Prymnesium</taxon>
    </lineage>
</organism>
<dbReference type="Gene3D" id="1.10.268.10">
    <property type="entry name" value="Topoisomerase, domain 3"/>
    <property type="match status" value="1"/>
</dbReference>
<dbReference type="GO" id="GO:0005524">
    <property type="term" value="F:ATP binding"/>
    <property type="evidence" value="ECO:0007669"/>
    <property type="project" value="InterPro"/>
</dbReference>
<dbReference type="PROSITE" id="PS52040">
    <property type="entry name" value="TOPO_IIA"/>
    <property type="match status" value="1"/>
</dbReference>
<evidence type="ECO:0000256" key="3">
    <source>
        <dbReference type="ARBA" id="ARBA00012895"/>
    </source>
</evidence>
<evidence type="ECO:0000256" key="6">
    <source>
        <dbReference type="ARBA" id="ARBA00023235"/>
    </source>
</evidence>
<feature type="coiled-coil region" evidence="8">
    <location>
        <begin position="473"/>
        <end position="500"/>
    </location>
</feature>
<evidence type="ECO:0000256" key="4">
    <source>
        <dbReference type="ARBA" id="ARBA00023029"/>
    </source>
</evidence>
<dbReference type="InterPro" id="IPR035516">
    <property type="entry name" value="Gyrase/topoIV_suA_C"/>
</dbReference>
<comment type="caution">
    <text evidence="10">The sequence shown here is derived from an EMBL/GenBank/DDBJ whole genome shotgun (WGS) entry which is preliminary data.</text>
</comment>
<reference evidence="10 11" key="1">
    <citation type="journal article" date="2024" name="Science">
        <title>Giant polyketide synthase enzymes in the biosynthesis of giant marine polyether toxins.</title>
        <authorList>
            <person name="Fallon T.R."/>
            <person name="Shende V.V."/>
            <person name="Wierzbicki I.H."/>
            <person name="Pendleton A.L."/>
            <person name="Watervoot N.F."/>
            <person name="Auber R.P."/>
            <person name="Gonzalez D.J."/>
            <person name="Wisecaver J.H."/>
            <person name="Moore B.S."/>
        </authorList>
    </citation>
    <scope>NUCLEOTIDE SEQUENCE [LARGE SCALE GENOMIC DNA]</scope>
    <source>
        <strain evidence="10 11">12B1</strain>
    </source>
</reference>
<dbReference type="Pfam" id="PF00521">
    <property type="entry name" value="DNA_topoisoIV"/>
    <property type="match status" value="1"/>
</dbReference>
<evidence type="ECO:0000259" key="9">
    <source>
        <dbReference type="PROSITE" id="PS52040"/>
    </source>
</evidence>
<dbReference type="GO" id="GO:0009330">
    <property type="term" value="C:DNA topoisomerase type II (double strand cut, ATP-hydrolyzing) complex"/>
    <property type="evidence" value="ECO:0007669"/>
    <property type="project" value="TreeGrafter"/>
</dbReference>
<dbReference type="AlphaFoldDB" id="A0AB34INT5"/>
<sequence length="867" mass="94137">MLLAWLLLPPPHAAPPPRRAAPPRSLELADPPPPSGIVPVVLHEEMRASYMSYALSVIMSRALPDARDGLKPVHRRILYAMHALNLQPESPHRKCARVVGEVLGKFHPHGDGSVYDALVRMAQPFSLRAPLVDGHGNFGSIDPDPAAAMRYTECRLAPLARDALLADVAEDVVDFVDNFDVSEVEPAVLPARLPMLLLNGATGIAVGMATNCPPHNLAELVDVLRAYLRDPQLSDDALFELLPAPDFPGGGTIMGLRGVREMYLTGRGSIVLRAKAHVETLQKGRGPDREAIVVSELPYGVAKNMLLERIATLVNEKKVEGIAEIRDESSMEGLRVIFEVKRDADAAVVLNNLYKRTALQQSFAANLMAVVGSGRMPELLTLRAALAHFVDFRVGCLRRRTAHRLAKAEARLHVVGGLLLALERMDAVIAAIRAAPSLAAARAALGAPPFSLSEAQAEALLALQLRRLTALEAEALAAEAAELQAQVEELRALLADRRRVEALMHDELEELKARHATPRRTMIGTAADAELSDIDLTPDESCIVIRSSRGYVKRLLLEEFEAQNRGTRGKAGMSNLRDSDAVVQVLSCSSHATVLCISQRGVAYALPAYKVPASSRSARGATFQQLLPISEGDTIETLLPVTSFSKDVYLVLLTRNGWIKKTALDAFQKISARGLYAISLEEGDLVVRAALCTVHDSVMLSSRRGQAIRFPTTDQQLRGSGRTSRGVKSMRMRDDDKIVDMQVVQGAAAEEKPRLLVAVTRCGFGKRMDVARFGTQGRGGKGMIATKFKRPDDELVALSQAYADDQVLLITQKGTILRQTVSDISAQGRATTGVQLQRLDPDDYVASVAIVPSDAYETEGEEEEGEE</sequence>
<evidence type="ECO:0000313" key="11">
    <source>
        <dbReference type="Proteomes" id="UP001515480"/>
    </source>
</evidence>
<protein>
    <recommendedName>
        <fullName evidence="3">DNA topoisomerase (ATP-hydrolyzing)</fullName>
        <ecNumber evidence="3">5.6.2.2</ecNumber>
    </recommendedName>
</protein>
<dbReference type="CDD" id="cd00187">
    <property type="entry name" value="TOP4c"/>
    <property type="match status" value="1"/>
</dbReference>
<dbReference type="SMART" id="SM00434">
    <property type="entry name" value="TOP4c"/>
    <property type="match status" value="1"/>
</dbReference>
<keyword evidence="8" id="KW-0175">Coiled coil</keyword>
<dbReference type="Gene3D" id="3.30.1360.40">
    <property type="match status" value="1"/>
</dbReference>
<dbReference type="SUPFAM" id="SSF101904">
    <property type="entry name" value="GyrA/ParC C-terminal domain-like"/>
    <property type="match status" value="1"/>
</dbReference>
<dbReference type="InterPro" id="IPR006691">
    <property type="entry name" value="GyrA/parC_rep"/>
</dbReference>
<gene>
    <name evidence="10" type="ORF">AB1Y20_011165</name>
</gene>
<keyword evidence="6 7" id="KW-0413">Isomerase</keyword>
<dbReference type="PANTHER" id="PTHR43493:SF5">
    <property type="entry name" value="DNA GYRASE SUBUNIT A, CHLOROPLASTIC_MITOCHONDRIAL"/>
    <property type="match status" value="1"/>
</dbReference>
<name>A0AB34INT5_PRYPA</name>
<feature type="active site" description="O-(5'-phospho-DNA)-tyrosine intermediate" evidence="7">
    <location>
        <position position="151"/>
    </location>
</feature>
<keyword evidence="5 7" id="KW-0238">DNA-binding</keyword>
<dbReference type="EMBL" id="JBGBPQ010000022">
    <property type="protein sequence ID" value="KAL1503102.1"/>
    <property type="molecule type" value="Genomic_DNA"/>
</dbReference>
<dbReference type="NCBIfam" id="NF004044">
    <property type="entry name" value="PRK05561.1"/>
    <property type="match status" value="1"/>
</dbReference>
<dbReference type="Pfam" id="PF03989">
    <property type="entry name" value="DNA_gyraseA_C"/>
    <property type="match status" value="6"/>
</dbReference>
<accession>A0AB34INT5</accession>
<proteinExistence type="inferred from homology"/>
<dbReference type="PANTHER" id="PTHR43493">
    <property type="entry name" value="DNA GYRASE/TOPOISOMERASE SUBUNIT A"/>
    <property type="match status" value="1"/>
</dbReference>